<organism evidence="1 2">
    <name type="scientific">Phytophthora nicotianae</name>
    <name type="common">Potato buckeye rot agent</name>
    <name type="synonym">Phytophthora parasitica</name>
    <dbReference type="NCBI Taxonomy" id="4792"/>
    <lineage>
        <taxon>Eukaryota</taxon>
        <taxon>Sar</taxon>
        <taxon>Stramenopiles</taxon>
        <taxon>Oomycota</taxon>
        <taxon>Peronosporomycetes</taxon>
        <taxon>Peronosporales</taxon>
        <taxon>Peronosporaceae</taxon>
        <taxon>Phytophthora</taxon>
    </lineage>
</organism>
<name>W2JKI1_PHYNI</name>
<accession>W2JKI1</accession>
<dbReference type="EMBL" id="KI671431">
    <property type="protein sequence ID" value="ETL46904.1"/>
    <property type="molecule type" value="Genomic_DNA"/>
</dbReference>
<dbReference type="Proteomes" id="UP000053864">
    <property type="component" value="Unassembled WGS sequence"/>
</dbReference>
<evidence type="ECO:0000313" key="1">
    <source>
        <dbReference type="EMBL" id="ETL46904.1"/>
    </source>
</evidence>
<reference evidence="1 2" key="1">
    <citation type="submission" date="2013-11" db="EMBL/GenBank/DDBJ databases">
        <title>The Genome Sequence of Phytophthora parasitica CJ05E6.</title>
        <authorList>
            <consortium name="The Broad Institute Genomics Platform"/>
            <person name="Russ C."/>
            <person name="Tyler B."/>
            <person name="Panabieres F."/>
            <person name="Shan W."/>
            <person name="Tripathy S."/>
            <person name="Grunwald N."/>
            <person name="Machado M."/>
            <person name="Johnson C.S."/>
            <person name="Arredondo F."/>
            <person name="Hong C."/>
            <person name="Coffey M."/>
            <person name="Young S.K."/>
            <person name="Zeng Q."/>
            <person name="Gargeya S."/>
            <person name="Fitzgerald M."/>
            <person name="Abouelleil A."/>
            <person name="Alvarado L."/>
            <person name="Chapman S.B."/>
            <person name="Gainer-Dewar J."/>
            <person name="Goldberg J."/>
            <person name="Griggs A."/>
            <person name="Gujja S."/>
            <person name="Hansen M."/>
            <person name="Howarth C."/>
            <person name="Imamovic A."/>
            <person name="Ireland A."/>
            <person name="Larimer J."/>
            <person name="McCowan C."/>
            <person name="Murphy C."/>
            <person name="Pearson M."/>
            <person name="Poon T.W."/>
            <person name="Priest M."/>
            <person name="Roberts A."/>
            <person name="Saif S."/>
            <person name="Shea T."/>
            <person name="Sykes S."/>
            <person name="Wortman J."/>
            <person name="Nusbaum C."/>
            <person name="Birren B."/>
        </authorList>
    </citation>
    <scope>NUCLEOTIDE SEQUENCE [LARGE SCALE GENOMIC DNA]</scope>
    <source>
        <strain evidence="1 2">CJ05E6</strain>
    </source>
</reference>
<dbReference type="VEuPathDB" id="FungiDB:PPTG_10691"/>
<proteinExistence type="predicted"/>
<sequence>MFKRECELYEQWLSTQPPSVERRTYPTPVGVMKRSSEDALDVSADRLTCADRWEKVFEQRERDECHPDSRVTDEDAFKVHFSGDS</sequence>
<protein>
    <submittedName>
        <fullName evidence="1">Uncharacterized protein</fullName>
    </submittedName>
</protein>
<evidence type="ECO:0000313" key="2">
    <source>
        <dbReference type="Proteomes" id="UP000053864"/>
    </source>
</evidence>
<dbReference type="AlphaFoldDB" id="W2JKI1"/>
<gene>
    <name evidence="1" type="ORF">L916_03293</name>
</gene>